<evidence type="ECO:0000256" key="5">
    <source>
        <dbReference type="ARBA" id="ARBA00023186"/>
    </source>
</evidence>
<dbReference type="InterPro" id="IPR005631">
    <property type="entry name" value="SDH"/>
</dbReference>
<evidence type="ECO:0000313" key="9">
    <source>
        <dbReference type="EMBL" id="SIN62453.1"/>
    </source>
</evidence>
<dbReference type="InterPro" id="IPR036714">
    <property type="entry name" value="SDH_sf"/>
</dbReference>
<dbReference type="InterPro" id="IPR050531">
    <property type="entry name" value="SdhE_FAD_assembly_factor"/>
</dbReference>
<reference evidence="7 12" key="4">
    <citation type="submission" date="2020-03" db="EMBL/GenBank/DDBJ databases">
        <title>Complete Genome Sequence of Halomonas meridiana strain Eplume2, isolated from hydrothermal-plume in the north east Pacific Ocean.</title>
        <authorList>
            <person name="Kurihara Y."/>
            <person name="Kawai S."/>
            <person name="Sakai A."/>
            <person name="Galipon J."/>
            <person name="Arakawa K."/>
        </authorList>
    </citation>
    <scope>NUCLEOTIDE SEQUENCE [LARGE SCALE GENOMIC DNA]</scope>
    <source>
        <strain evidence="7 12">Eplume2</strain>
    </source>
</reference>
<protein>
    <recommendedName>
        <fullName evidence="3">FAD assembly factor SdhE</fullName>
    </recommendedName>
</protein>
<dbReference type="EMBL" id="AP022821">
    <property type="protein sequence ID" value="BCA91393.1"/>
    <property type="molecule type" value="Genomic_DNA"/>
</dbReference>
<evidence type="ECO:0000313" key="13">
    <source>
        <dbReference type="Proteomes" id="UP000503197"/>
    </source>
</evidence>
<dbReference type="OrthoDB" id="9180899at2"/>
<dbReference type="Proteomes" id="UP000503197">
    <property type="component" value="Chromosome"/>
</dbReference>
<evidence type="ECO:0000313" key="8">
    <source>
        <dbReference type="EMBL" id="SEO15898.1"/>
    </source>
</evidence>
<dbReference type="STRING" id="77097.SAMN04490369_104923"/>
<dbReference type="PANTHER" id="PTHR39585">
    <property type="entry name" value="FAD ASSEMBLY FACTOR SDHE"/>
    <property type="match status" value="1"/>
</dbReference>
<accession>A0A0D7V0W1</accession>
<reference evidence="6 13" key="3">
    <citation type="submission" date="2020-02" db="EMBL/GenBank/DDBJ databases">
        <title>Complete Genome Sequence of Halomonas meridiana strain BAA-801, Isolated from Deep Sea Thermal Vent.</title>
        <authorList>
            <person name="Takahashi Y."/>
            <person name="Takahashi H."/>
            <person name="Galipon J."/>
            <person name="Arakawa K."/>
        </authorList>
    </citation>
    <scope>NUCLEOTIDE SEQUENCE [LARGE SCALE GENOMIC DNA]</scope>
    <source>
        <strain evidence="6 13">Slthf1</strain>
    </source>
</reference>
<dbReference type="Gene3D" id="1.10.150.250">
    <property type="entry name" value="Flavinator of succinate dehydrogenase"/>
    <property type="match status" value="1"/>
</dbReference>
<dbReference type="Proteomes" id="UP000199493">
    <property type="component" value="Unassembled WGS sequence"/>
</dbReference>
<dbReference type="GeneID" id="97277497"/>
<gene>
    <name evidence="7" type="ORF">HMEPL2_00160</name>
    <name evidence="6" type="ORF">HMSLTHF_11680</name>
    <name evidence="8" type="ORF">SAMN04490369_104923</name>
    <name evidence="9" type="ORF">SAMN05878438_0895</name>
</gene>
<evidence type="ECO:0000256" key="4">
    <source>
        <dbReference type="ARBA" id="ARBA00022490"/>
    </source>
</evidence>
<keyword evidence="4" id="KW-0963">Cytoplasm</keyword>
<evidence type="ECO:0000313" key="10">
    <source>
        <dbReference type="Proteomes" id="UP000185024"/>
    </source>
</evidence>
<dbReference type="Pfam" id="PF03937">
    <property type="entry name" value="Sdh5"/>
    <property type="match status" value="1"/>
</dbReference>
<reference evidence="8 11" key="1">
    <citation type="submission" date="2016-10" db="EMBL/GenBank/DDBJ databases">
        <authorList>
            <person name="de Groot N.N."/>
        </authorList>
    </citation>
    <scope>NUCLEOTIDE SEQUENCE [LARGE SCALE GENOMIC DNA]</scope>
    <source>
        <strain evidence="8 11">558</strain>
    </source>
</reference>
<evidence type="ECO:0000313" key="6">
    <source>
        <dbReference type="EMBL" id="BCA91393.1"/>
    </source>
</evidence>
<proteinExistence type="inferred from homology"/>
<evidence type="ECO:0000313" key="7">
    <source>
        <dbReference type="EMBL" id="BCB69665.1"/>
    </source>
</evidence>
<dbReference type="EMBL" id="AP022869">
    <property type="protein sequence ID" value="BCB69665.1"/>
    <property type="molecule type" value="Genomic_DNA"/>
</dbReference>
<evidence type="ECO:0000256" key="1">
    <source>
        <dbReference type="ARBA" id="ARBA00004496"/>
    </source>
</evidence>
<sequence>MSDDTSPAAVLRKRLYWHSRRGMWELDLLLIPFLEKRFDTLSEEEQLTYQRLIEEEDQDLFVWLMHREWPEDPDLRHLVQMIVEHAETTDNTAYRTL</sequence>
<dbReference type="GO" id="GO:0005737">
    <property type="term" value="C:cytoplasm"/>
    <property type="evidence" value="ECO:0007669"/>
    <property type="project" value="UniProtKB-SubCell"/>
</dbReference>
<dbReference type="PANTHER" id="PTHR39585:SF1">
    <property type="entry name" value="FAD ASSEMBLY FACTOR SDHE"/>
    <property type="match status" value="1"/>
</dbReference>
<evidence type="ECO:0000256" key="2">
    <source>
        <dbReference type="ARBA" id="ARBA00008571"/>
    </source>
</evidence>
<dbReference type="GO" id="GO:0006105">
    <property type="term" value="P:succinate metabolic process"/>
    <property type="evidence" value="ECO:0007669"/>
    <property type="project" value="TreeGrafter"/>
</dbReference>
<reference evidence="9 10" key="2">
    <citation type="submission" date="2016-11" db="EMBL/GenBank/DDBJ databases">
        <authorList>
            <person name="Jaros S."/>
            <person name="Januszkiewicz K."/>
            <person name="Wedrychowicz H."/>
        </authorList>
    </citation>
    <scope>NUCLEOTIDE SEQUENCE [LARGE SCALE GENOMIC DNA]</scope>
    <source>
        <strain evidence="9 10">ACAM 239</strain>
    </source>
</reference>
<evidence type="ECO:0000256" key="3">
    <source>
        <dbReference type="ARBA" id="ARBA00019418"/>
    </source>
</evidence>
<name>A0A0D7V0W1_9GAMM</name>
<dbReference type="SUPFAM" id="SSF109910">
    <property type="entry name" value="YgfY-like"/>
    <property type="match status" value="1"/>
</dbReference>
<keyword evidence="12" id="KW-1185">Reference proteome</keyword>
<evidence type="ECO:0000313" key="11">
    <source>
        <dbReference type="Proteomes" id="UP000199493"/>
    </source>
</evidence>
<evidence type="ECO:0000313" key="12">
    <source>
        <dbReference type="Proteomes" id="UP000501053"/>
    </source>
</evidence>
<accession>A0A1H8MFB0</accession>
<dbReference type="AlphaFoldDB" id="A0A0D7V0W1"/>
<keyword evidence="5" id="KW-0143">Chaperone</keyword>
<dbReference type="EMBL" id="FODB01000049">
    <property type="protein sequence ID" value="SEO15898.1"/>
    <property type="molecule type" value="Genomic_DNA"/>
</dbReference>
<dbReference type="Proteomes" id="UP000185024">
    <property type="component" value="Unassembled WGS sequence"/>
</dbReference>
<comment type="similarity">
    <text evidence="2">Belongs to the SdhE FAD assembly factor family.</text>
</comment>
<comment type="subcellular location">
    <subcellularLocation>
        <location evidence="1">Cytoplasm</location>
    </subcellularLocation>
</comment>
<dbReference type="EMBL" id="FSQX01000001">
    <property type="protein sequence ID" value="SIN62453.1"/>
    <property type="molecule type" value="Genomic_DNA"/>
</dbReference>
<organism evidence="7 12">
    <name type="scientific">Vreelandella aquamarina</name>
    <dbReference type="NCBI Taxonomy" id="77097"/>
    <lineage>
        <taxon>Bacteria</taxon>
        <taxon>Pseudomonadati</taxon>
        <taxon>Pseudomonadota</taxon>
        <taxon>Gammaproteobacteria</taxon>
        <taxon>Oceanospirillales</taxon>
        <taxon>Halomonadaceae</taxon>
        <taxon>Vreelandella</taxon>
    </lineage>
</organism>
<dbReference type="PATRIC" id="fig|29570.3.peg.1580"/>
<dbReference type="RefSeq" id="WP_044628108.1">
    <property type="nucleotide sequence ID" value="NZ_AP022821.1"/>
</dbReference>
<dbReference type="Proteomes" id="UP000501053">
    <property type="component" value="Chromosome"/>
</dbReference>